<accession>A0A7U8AQD9</accession>
<dbReference type="GO" id="GO:0009228">
    <property type="term" value="P:thiamine biosynthetic process"/>
    <property type="evidence" value="ECO:0007669"/>
    <property type="project" value="UniProtKB-KW"/>
</dbReference>
<dbReference type="Gene3D" id="3.20.20.70">
    <property type="entry name" value="Aldolase class I"/>
    <property type="match status" value="1"/>
</dbReference>
<protein>
    <submittedName>
        <fullName evidence="4">Thiamine phosphate synthase</fullName>
    </submittedName>
</protein>
<organism evidence="4 5">
    <name type="scientific">Campylobacter lari</name>
    <dbReference type="NCBI Taxonomy" id="201"/>
    <lineage>
        <taxon>Bacteria</taxon>
        <taxon>Pseudomonadati</taxon>
        <taxon>Campylobacterota</taxon>
        <taxon>Epsilonproteobacteria</taxon>
        <taxon>Campylobacterales</taxon>
        <taxon>Campylobacteraceae</taxon>
        <taxon>Campylobacter</taxon>
    </lineage>
</organism>
<feature type="domain" description="Thiamine phosphate synthase/TenI" evidence="3">
    <location>
        <begin position="7"/>
        <end position="182"/>
    </location>
</feature>
<dbReference type="EMBL" id="AABVCV010000007">
    <property type="protein sequence ID" value="EAJ1254531.1"/>
    <property type="molecule type" value="Genomic_DNA"/>
</dbReference>
<dbReference type="CDD" id="cd00564">
    <property type="entry name" value="TMP_TenI"/>
    <property type="match status" value="1"/>
</dbReference>
<comment type="caution">
    <text evidence="4">The sequence shown here is derived from an EMBL/GenBank/DDBJ whole genome shotgun (WGS) entry which is preliminary data.</text>
</comment>
<dbReference type="AlphaFoldDB" id="A0A7U8AQD9"/>
<comment type="pathway">
    <text evidence="1">Cofactor biosynthesis; thiamine diphosphate biosynthesis.</text>
</comment>
<dbReference type="InterPro" id="IPR022998">
    <property type="entry name" value="ThiamineP_synth_TenI"/>
</dbReference>
<dbReference type="PANTHER" id="PTHR20857">
    <property type="entry name" value="THIAMINE-PHOSPHATE PYROPHOSPHORYLASE"/>
    <property type="match status" value="1"/>
</dbReference>
<dbReference type="PANTHER" id="PTHR20857:SF15">
    <property type="entry name" value="THIAMINE-PHOSPHATE SYNTHASE"/>
    <property type="match status" value="1"/>
</dbReference>
<evidence type="ECO:0000256" key="2">
    <source>
        <dbReference type="ARBA" id="ARBA00022977"/>
    </source>
</evidence>
<dbReference type="InterPro" id="IPR013785">
    <property type="entry name" value="Aldolase_TIM"/>
</dbReference>
<gene>
    <name evidence="4" type="ORF">A0Y59_04925</name>
</gene>
<dbReference type="SUPFAM" id="SSF51391">
    <property type="entry name" value="Thiamin phosphate synthase"/>
    <property type="match status" value="1"/>
</dbReference>
<name>A0A7U8AQD9_CAMLA</name>
<evidence type="ECO:0000259" key="3">
    <source>
        <dbReference type="Pfam" id="PF02581"/>
    </source>
</evidence>
<sequence>MWDKKIIAISDSQNTQGDFLNFIEKLSQSSINALVLREKHLDELEYTKLAKEVLKIFNKTQKICFLHYYYEACLKLNHQFFHAPLFVLQNYPQSYKKFELLGTSIHSKEELDLACKLKVSHAFFGHVFESSCKADLTPKGIKNLNDLLKVSKIPIYAIGGINTQTINHLKDLNLAGVCIREALYKSENVKKYILRCNDLLVQKRTKRS</sequence>
<proteinExistence type="predicted"/>
<dbReference type="InterPro" id="IPR036206">
    <property type="entry name" value="ThiamineP_synth_sf"/>
</dbReference>
<dbReference type="Proteomes" id="UP000533324">
    <property type="component" value="Unassembled WGS sequence"/>
</dbReference>
<dbReference type="GO" id="GO:0004789">
    <property type="term" value="F:thiamine-phosphate diphosphorylase activity"/>
    <property type="evidence" value="ECO:0007669"/>
    <property type="project" value="TreeGrafter"/>
</dbReference>
<dbReference type="GO" id="GO:0005737">
    <property type="term" value="C:cytoplasm"/>
    <property type="evidence" value="ECO:0007669"/>
    <property type="project" value="TreeGrafter"/>
</dbReference>
<evidence type="ECO:0000313" key="5">
    <source>
        <dbReference type="Proteomes" id="UP000533324"/>
    </source>
</evidence>
<dbReference type="Pfam" id="PF02581">
    <property type="entry name" value="TMP-TENI"/>
    <property type="match status" value="1"/>
</dbReference>
<reference evidence="4 5" key="1">
    <citation type="submission" date="2018-05" db="EMBL/GenBank/DDBJ databases">
        <authorList>
            <consortium name="PulseNet: The National Subtyping Network for Foodborne Disease Surveillance"/>
            <person name="Tarr C.L."/>
            <person name="Trees E."/>
            <person name="Katz L.S."/>
            <person name="Carleton-Romer H.A."/>
            <person name="Stroika S."/>
            <person name="Kucerova Z."/>
            <person name="Roache K.F."/>
            <person name="Sabol A.L."/>
            <person name="Besser J."/>
            <person name="Gerner-Smidt P."/>
        </authorList>
    </citation>
    <scope>NUCLEOTIDE SEQUENCE [LARGE SCALE GENOMIC DNA]</scope>
    <source>
        <strain evidence="4 5">1988D-2602</strain>
    </source>
</reference>
<evidence type="ECO:0000256" key="1">
    <source>
        <dbReference type="ARBA" id="ARBA00004948"/>
    </source>
</evidence>
<evidence type="ECO:0000313" key="4">
    <source>
        <dbReference type="EMBL" id="EAJ1254531.1"/>
    </source>
</evidence>
<keyword evidence="2" id="KW-0784">Thiamine biosynthesis</keyword>